<comment type="caution">
    <text evidence="2">The sequence shown here is derived from an EMBL/GenBank/DDBJ whole genome shotgun (WGS) entry which is preliminary data.</text>
</comment>
<organism evidence="2 3">
    <name type="scientific">Xanthobacter oligotrophicus</name>
    <dbReference type="NCBI Taxonomy" id="2607286"/>
    <lineage>
        <taxon>Bacteria</taxon>
        <taxon>Pseudomonadati</taxon>
        <taxon>Pseudomonadota</taxon>
        <taxon>Alphaproteobacteria</taxon>
        <taxon>Hyphomicrobiales</taxon>
        <taxon>Xanthobacteraceae</taxon>
        <taxon>Xanthobacter</taxon>
    </lineage>
</organism>
<dbReference type="Proteomes" id="UP001604002">
    <property type="component" value="Unassembled WGS sequence"/>
</dbReference>
<proteinExistence type="predicted"/>
<dbReference type="RefSeq" id="WP_393991374.1">
    <property type="nucleotide sequence ID" value="NZ_JBAFVH010000002.1"/>
</dbReference>
<feature type="transmembrane region" description="Helical" evidence="1">
    <location>
        <begin position="75"/>
        <end position="95"/>
    </location>
</feature>
<dbReference type="EMBL" id="JBAFVH010000002">
    <property type="protein sequence ID" value="MFG1371383.1"/>
    <property type="molecule type" value="Genomic_DNA"/>
</dbReference>
<keyword evidence="1" id="KW-0472">Membrane</keyword>
<evidence type="ECO:0000256" key="1">
    <source>
        <dbReference type="SAM" id="Phobius"/>
    </source>
</evidence>
<feature type="transmembrane region" description="Helical" evidence="1">
    <location>
        <begin position="107"/>
        <end position="126"/>
    </location>
</feature>
<evidence type="ECO:0000313" key="3">
    <source>
        <dbReference type="Proteomes" id="UP001604002"/>
    </source>
</evidence>
<keyword evidence="3" id="KW-1185">Reference proteome</keyword>
<keyword evidence="1" id="KW-0812">Transmembrane</keyword>
<protein>
    <submittedName>
        <fullName evidence="2">Uncharacterized protein</fullName>
    </submittedName>
</protein>
<keyword evidence="1" id="KW-1133">Transmembrane helix</keyword>
<accession>A0ABW6ZRP6</accession>
<evidence type="ECO:0000313" key="2">
    <source>
        <dbReference type="EMBL" id="MFG1371383.1"/>
    </source>
</evidence>
<gene>
    <name evidence="2" type="ORF">V5F32_04325</name>
</gene>
<name>A0ABW6ZRP6_9HYPH</name>
<sequence>MEQSPLRSANVLANALTDKLATDPEAVQQLKDNPQQIKTLAADAVLRSDAEEKRVADRTGVTIDGSVYKIVVKTLGLSVVLAVGSIAGIAAYTIYMHGDAKDLRVVIPDGLVGLASTAIGALAGLLTPVSRG</sequence>
<reference evidence="2 3" key="1">
    <citation type="submission" date="2024-02" db="EMBL/GenBank/DDBJ databases">
        <title>Expansion and revision of Xanthobacter and proposal of Roseixanthobacter gen. nov.</title>
        <authorList>
            <person name="Soltysiak M.P.M."/>
            <person name="Jalihal A."/>
            <person name="Ory A."/>
            <person name="Chrisophersen C."/>
            <person name="Lee A.D."/>
            <person name="Boulton J."/>
            <person name="Springer M."/>
        </authorList>
    </citation>
    <scope>NUCLEOTIDE SEQUENCE [LARGE SCALE GENOMIC DNA]</scope>
    <source>
        <strain evidence="2 3">23A</strain>
    </source>
</reference>